<name>A0A0A9H1C7_ARUDO</name>
<accession>A0A0A9H1C7</accession>
<feature type="compositionally biased region" description="Gly residues" evidence="1">
    <location>
        <begin position="17"/>
        <end position="30"/>
    </location>
</feature>
<protein>
    <submittedName>
        <fullName evidence="2">Uncharacterized protein</fullName>
    </submittedName>
</protein>
<organism evidence="2">
    <name type="scientific">Arundo donax</name>
    <name type="common">Giant reed</name>
    <name type="synonym">Donax arundinaceus</name>
    <dbReference type="NCBI Taxonomy" id="35708"/>
    <lineage>
        <taxon>Eukaryota</taxon>
        <taxon>Viridiplantae</taxon>
        <taxon>Streptophyta</taxon>
        <taxon>Embryophyta</taxon>
        <taxon>Tracheophyta</taxon>
        <taxon>Spermatophyta</taxon>
        <taxon>Magnoliopsida</taxon>
        <taxon>Liliopsida</taxon>
        <taxon>Poales</taxon>
        <taxon>Poaceae</taxon>
        <taxon>PACMAD clade</taxon>
        <taxon>Arundinoideae</taxon>
        <taxon>Arundineae</taxon>
        <taxon>Arundo</taxon>
    </lineage>
</organism>
<evidence type="ECO:0000313" key="2">
    <source>
        <dbReference type="EMBL" id="JAE26668.1"/>
    </source>
</evidence>
<feature type="region of interest" description="Disordered" evidence="1">
    <location>
        <begin position="1"/>
        <end position="30"/>
    </location>
</feature>
<dbReference type="AlphaFoldDB" id="A0A0A9H1C7"/>
<sequence length="54" mass="5944">MNEVVDFYEGKKHGSGGRKAGGGGRYGGHSRGMPDLMRQFGVIMREVIFLRVDS</sequence>
<dbReference type="EMBL" id="GBRH01171228">
    <property type="protein sequence ID" value="JAE26668.1"/>
    <property type="molecule type" value="Transcribed_RNA"/>
</dbReference>
<reference evidence="2" key="2">
    <citation type="journal article" date="2015" name="Data Brief">
        <title>Shoot transcriptome of the giant reed, Arundo donax.</title>
        <authorList>
            <person name="Barrero R.A."/>
            <person name="Guerrero F.D."/>
            <person name="Moolhuijzen P."/>
            <person name="Goolsby J.A."/>
            <person name="Tidwell J."/>
            <person name="Bellgard S.E."/>
            <person name="Bellgard M.I."/>
        </authorList>
    </citation>
    <scope>NUCLEOTIDE SEQUENCE</scope>
    <source>
        <tissue evidence="2">Shoot tissue taken approximately 20 cm above the soil surface</tissue>
    </source>
</reference>
<reference evidence="2" key="1">
    <citation type="submission" date="2014-09" db="EMBL/GenBank/DDBJ databases">
        <authorList>
            <person name="Magalhaes I.L.F."/>
            <person name="Oliveira U."/>
            <person name="Santos F.R."/>
            <person name="Vidigal T.H.D.A."/>
            <person name="Brescovit A.D."/>
            <person name="Santos A.J."/>
        </authorList>
    </citation>
    <scope>NUCLEOTIDE SEQUENCE</scope>
    <source>
        <tissue evidence="2">Shoot tissue taken approximately 20 cm above the soil surface</tissue>
    </source>
</reference>
<evidence type="ECO:0000256" key="1">
    <source>
        <dbReference type="SAM" id="MobiDB-lite"/>
    </source>
</evidence>
<proteinExistence type="predicted"/>